<dbReference type="EMBL" id="JABWGN010000020">
    <property type="protein sequence ID" value="NUW37389.1"/>
    <property type="molecule type" value="Genomic_DNA"/>
</dbReference>
<dbReference type="SUPFAM" id="SSF54427">
    <property type="entry name" value="NTF2-like"/>
    <property type="match status" value="1"/>
</dbReference>
<proteinExistence type="predicted"/>
<evidence type="ECO:0000313" key="1">
    <source>
        <dbReference type="EMBL" id="NUW37389.1"/>
    </source>
</evidence>
<accession>A0A7Y6IIC0</accession>
<dbReference type="RefSeq" id="WP_175594835.1">
    <property type="nucleotide sequence ID" value="NZ_JABWGN010000020.1"/>
</dbReference>
<sequence>MSYPDPQDIAARYIALWNEPDPALRRQAIEDVFAENAAHVLQPPQEIREIAAGLGFPASTLEAHGHDAIEVRVARSYDRFVGSGMYVFRPAPGAIRLNEVVKMTWETVAAESGERVGGGVEVLVLDERGRVAADYMFPGL</sequence>
<reference evidence="1 2" key="1">
    <citation type="submission" date="2020-06" db="EMBL/GenBank/DDBJ databases">
        <title>Nonomuraea sp. SMC257, a novel actinomycete isolated from soil.</title>
        <authorList>
            <person name="Chanama M."/>
        </authorList>
    </citation>
    <scope>NUCLEOTIDE SEQUENCE [LARGE SCALE GENOMIC DNA]</scope>
    <source>
        <strain evidence="1 2">SMC257</strain>
    </source>
</reference>
<evidence type="ECO:0008006" key="3">
    <source>
        <dbReference type="Google" id="ProtNLM"/>
    </source>
</evidence>
<comment type="caution">
    <text evidence="1">The sequence shown here is derived from an EMBL/GenBank/DDBJ whole genome shotgun (WGS) entry which is preliminary data.</text>
</comment>
<dbReference type="InterPro" id="IPR032710">
    <property type="entry name" value="NTF2-like_dom_sf"/>
</dbReference>
<evidence type="ECO:0000313" key="2">
    <source>
        <dbReference type="Proteomes" id="UP000586042"/>
    </source>
</evidence>
<protein>
    <recommendedName>
        <fullName evidence="3">Nuclear transport factor 2 family protein</fullName>
    </recommendedName>
</protein>
<name>A0A7Y6IIC0_9ACTN</name>
<dbReference type="Gene3D" id="3.10.450.50">
    <property type="match status" value="1"/>
</dbReference>
<organism evidence="1 2">
    <name type="scientific">Nonomuraea montanisoli</name>
    <dbReference type="NCBI Taxonomy" id="2741721"/>
    <lineage>
        <taxon>Bacteria</taxon>
        <taxon>Bacillati</taxon>
        <taxon>Actinomycetota</taxon>
        <taxon>Actinomycetes</taxon>
        <taxon>Streptosporangiales</taxon>
        <taxon>Streptosporangiaceae</taxon>
        <taxon>Nonomuraea</taxon>
    </lineage>
</organism>
<dbReference type="AlphaFoldDB" id="A0A7Y6IIC0"/>
<keyword evidence="2" id="KW-1185">Reference proteome</keyword>
<dbReference type="Proteomes" id="UP000586042">
    <property type="component" value="Unassembled WGS sequence"/>
</dbReference>
<gene>
    <name evidence="1" type="ORF">HTZ77_39220</name>
</gene>